<dbReference type="AlphaFoldDB" id="A0A0M9DE13"/>
<evidence type="ECO:0000313" key="6">
    <source>
        <dbReference type="Proteomes" id="UP000037778"/>
    </source>
</evidence>
<reference evidence="5 6" key="1">
    <citation type="journal article" date="2015" name="Genome Biol. Evol.">
        <title>Functionally Structured Genomes in Lactobacillus kunkeei Colonizing the Honey Crop and Food Products of Honeybees and Stingless Bees.</title>
        <authorList>
            <person name="Tamarit D."/>
            <person name="Ellegaard K.M."/>
            <person name="Wikander J."/>
            <person name="Olofsson T."/>
            <person name="Vasquez A."/>
            <person name="Andersson S.G."/>
        </authorList>
    </citation>
    <scope>NUCLEOTIDE SEQUENCE [LARGE SCALE GENOMIC DNA]</scope>
    <source>
        <strain evidence="5 6">LAko</strain>
    </source>
</reference>
<protein>
    <submittedName>
        <fullName evidence="5">Sortase</fullName>
    </submittedName>
</protein>
<dbReference type="InterPro" id="IPR042007">
    <property type="entry name" value="Sortase_A"/>
</dbReference>
<keyword evidence="2" id="KW-0378">Hydrolase</keyword>
<dbReference type="PATRIC" id="fig|148814.15.peg.249"/>
<dbReference type="CDD" id="cd06165">
    <property type="entry name" value="Sortase_A"/>
    <property type="match status" value="1"/>
</dbReference>
<keyword evidence="3" id="KW-0788">Thiol protease</keyword>
<dbReference type="GO" id="GO:0006508">
    <property type="term" value="P:proteolysis"/>
    <property type="evidence" value="ECO:0007669"/>
    <property type="project" value="UniProtKB-KW"/>
</dbReference>
<feature type="active site" description="Acyl-thioester intermediate" evidence="4">
    <location>
        <position position="187"/>
    </location>
</feature>
<evidence type="ECO:0000256" key="1">
    <source>
        <dbReference type="ARBA" id="ARBA00022670"/>
    </source>
</evidence>
<dbReference type="NCBIfam" id="TIGR01076">
    <property type="entry name" value="sortase_fam"/>
    <property type="match status" value="1"/>
</dbReference>
<organism evidence="5 6">
    <name type="scientific">Apilactobacillus kunkeei</name>
    <dbReference type="NCBI Taxonomy" id="148814"/>
    <lineage>
        <taxon>Bacteria</taxon>
        <taxon>Bacillati</taxon>
        <taxon>Bacillota</taxon>
        <taxon>Bacilli</taxon>
        <taxon>Lactobacillales</taxon>
        <taxon>Lactobacillaceae</taxon>
        <taxon>Apilactobacillus</taxon>
    </lineage>
</organism>
<dbReference type="Proteomes" id="UP000037778">
    <property type="component" value="Unassembled WGS sequence"/>
</dbReference>
<accession>A0A0M9DE13</accession>
<proteinExistence type="predicted"/>
<evidence type="ECO:0000256" key="3">
    <source>
        <dbReference type="ARBA" id="ARBA00022807"/>
    </source>
</evidence>
<dbReference type="RefSeq" id="WP_053791434.1">
    <property type="nucleotide sequence ID" value="NZ_JXCY01000002.1"/>
</dbReference>
<evidence type="ECO:0000256" key="2">
    <source>
        <dbReference type="ARBA" id="ARBA00022801"/>
    </source>
</evidence>
<evidence type="ECO:0000313" key="5">
    <source>
        <dbReference type="EMBL" id="KOY77130.1"/>
    </source>
</evidence>
<evidence type="ECO:0000256" key="4">
    <source>
        <dbReference type="PIRSR" id="PIRSR605754-1"/>
    </source>
</evidence>
<dbReference type="InterPro" id="IPR023365">
    <property type="entry name" value="Sortase_dom-sf"/>
</dbReference>
<dbReference type="GO" id="GO:0008234">
    <property type="term" value="F:cysteine-type peptidase activity"/>
    <property type="evidence" value="ECO:0007669"/>
    <property type="project" value="UniProtKB-KW"/>
</dbReference>
<dbReference type="Pfam" id="PF04203">
    <property type="entry name" value="Sortase"/>
    <property type="match status" value="1"/>
</dbReference>
<dbReference type="InterPro" id="IPR005754">
    <property type="entry name" value="Sortase"/>
</dbReference>
<sequence length="219" mass="24367">MRKKLYTATWVLLLVVGIFLVSLPFLENSAIQHLISSEMNGKIVQQDKNKKANFDFSKIESVSASSISKAIFSHKHTMIGKISIPSVSINLPVYYGLDNEELLSGVGTMKPNQQLGKGNYAIAGHHMNNEKILFGPLHKVVEGDAIYITNGKKVYKYEVSSVSVIDQYDTQFITKKYKKPTLTLITCASGTPSEPNRTMVRAKLSSITDLTDKTAKYFK</sequence>
<comment type="caution">
    <text evidence="5">The sequence shown here is derived from an EMBL/GenBank/DDBJ whole genome shotgun (WGS) entry which is preliminary data.</text>
</comment>
<name>A0A0M9DE13_9LACO</name>
<keyword evidence="1" id="KW-0645">Protease</keyword>
<dbReference type="SUPFAM" id="SSF63817">
    <property type="entry name" value="Sortase"/>
    <property type="match status" value="1"/>
</dbReference>
<feature type="active site" description="Proton donor/acceptor" evidence="4">
    <location>
        <position position="125"/>
    </location>
</feature>
<dbReference type="EMBL" id="JXCY01000002">
    <property type="protein sequence ID" value="KOY77130.1"/>
    <property type="molecule type" value="Genomic_DNA"/>
</dbReference>
<gene>
    <name evidence="5" type="primary">srtA</name>
    <name evidence="5" type="ORF">RZ71_10400</name>
</gene>
<keyword evidence="6" id="KW-1185">Reference proteome</keyword>
<dbReference type="Gene3D" id="2.40.260.10">
    <property type="entry name" value="Sortase"/>
    <property type="match status" value="1"/>
</dbReference>